<dbReference type="HOGENOM" id="CLU_000445_92_1_9"/>
<dbReference type="AlphaFoldDB" id="C2KU41"/>
<sequence length="370" mass="42296">MIREGKEGMEEKLFVRRDDIQIGMQLGESVKDIRGRAMIENGVYLDAYQVRYIKEKKLPGIYIYRVRDDKDIKIPEKTKQIIRQHRKPDRAKIQLSVEMKKQLEERMNHIFDHTEDKDFATNSLDIFGELESAIFKNDAVAIDVNLIKISDEYTFKHSVDVAAISMMIGREYGLPKEELHQLGIAGLLHDVGKARIPNEILNKPGKLTDDEFRVIQNHSLFGYEILKEKNSFSPIILDGVLHHHEKMNGMGYPDNLGSSQISLFSRIISVADVFDALVTKRPYKGPITGREAMEMVLAMGSELDNAIIQSFIESVILYPVDTIVELSTGQMAKVVENNKRYPTRPKVVELQTGMVYDLCHDMECNKIIVL</sequence>
<dbReference type="InterPro" id="IPR003607">
    <property type="entry name" value="HD/PDEase_dom"/>
</dbReference>
<dbReference type="InParanoid" id="C2KU41"/>
<keyword evidence="4" id="KW-1185">Reference proteome</keyword>
<dbReference type="InterPro" id="IPR037522">
    <property type="entry name" value="HD_GYP_dom"/>
</dbReference>
<dbReference type="EMBL" id="ACKX01000004">
    <property type="protein sequence ID" value="EEJ52713.1"/>
    <property type="molecule type" value="Genomic_DNA"/>
</dbReference>
<reference evidence="3 4" key="1">
    <citation type="submission" date="2009-04" db="EMBL/GenBank/DDBJ databases">
        <authorList>
            <person name="Qin X."/>
            <person name="Bachman B."/>
            <person name="Battles P."/>
            <person name="Bell A."/>
            <person name="Bess C."/>
            <person name="Bickham C."/>
            <person name="Chaboub L."/>
            <person name="Chen D."/>
            <person name="Coyle M."/>
            <person name="Deiros D.R."/>
            <person name="Dinh H."/>
            <person name="Forbes L."/>
            <person name="Fowler G."/>
            <person name="Francisco L."/>
            <person name="Fu Q."/>
            <person name="Gubbala S."/>
            <person name="Hale W."/>
            <person name="Han Y."/>
            <person name="Hemphill L."/>
            <person name="Highlander S.K."/>
            <person name="Hirani K."/>
            <person name="Hogues M."/>
            <person name="Jackson L."/>
            <person name="Jakkamsetti A."/>
            <person name="Javaid M."/>
            <person name="Jiang H."/>
            <person name="Korchina V."/>
            <person name="Kovar C."/>
            <person name="Lara F."/>
            <person name="Lee S."/>
            <person name="Mata R."/>
            <person name="Mathew T."/>
            <person name="Moen C."/>
            <person name="Morales K."/>
            <person name="Munidasa M."/>
            <person name="Nazareth L."/>
            <person name="Ngo R."/>
            <person name="Nguyen L."/>
            <person name="Okwuonu G."/>
            <person name="Ongeri F."/>
            <person name="Patil S."/>
            <person name="Petrosino J."/>
            <person name="Pham C."/>
            <person name="Pham P."/>
            <person name="Pu L.-L."/>
            <person name="Puazo M."/>
            <person name="Raj R."/>
            <person name="Reid J."/>
            <person name="Rouhana J."/>
            <person name="Saada N."/>
            <person name="Shang Y."/>
            <person name="Simmons D."/>
            <person name="Thornton R."/>
            <person name="Warren J."/>
            <person name="Weissenberger G."/>
            <person name="Zhang J."/>
            <person name="Zhang L."/>
            <person name="Zhou C."/>
            <person name="Zhu D."/>
            <person name="Muzny D."/>
            <person name="Worley K."/>
            <person name="Gibbs R."/>
        </authorList>
    </citation>
    <scope>NUCLEOTIDE SEQUENCE [LARGE SCALE GENOMIC DNA]</scope>
    <source>
        <strain evidence="3 4">F0268</strain>
    </source>
</reference>
<dbReference type="InterPro" id="IPR006675">
    <property type="entry name" value="HDIG_dom"/>
</dbReference>
<name>C2KU41_9FIRM</name>
<evidence type="ECO:0000259" key="1">
    <source>
        <dbReference type="PROSITE" id="PS51831"/>
    </source>
</evidence>
<dbReference type="PANTHER" id="PTHR43155:SF2">
    <property type="entry name" value="CYCLIC DI-GMP PHOSPHODIESTERASE PA4108"/>
    <property type="match status" value="1"/>
</dbReference>
<organism evidence="3 4">
    <name type="scientific">Oribacterium sinus F0268</name>
    <dbReference type="NCBI Taxonomy" id="585501"/>
    <lineage>
        <taxon>Bacteria</taxon>
        <taxon>Bacillati</taxon>
        <taxon>Bacillota</taxon>
        <taxon>Clostridia</taxon>
        <taxon>Lachnospirales</taxon>
        <taxon>Lachnospiraceae</taxon>
        <taxon>Oribacterium</taxon>
    </lineage>
</organism>
<feature type="domain" description="HD" evidence="1">
    <location>
        <begin position="154"/>
        <end position="277"/>
    </location>
</feature>
<dbReference type="InterPro" id="IPR006674">
    <property type="entry name" value="HD_domain"/>
</dbReference>
<gene>
    <name evidence="3" type="ORF">HMPREF6123_0010</name>
</gene>
<dbReference type="PANTHER" id="PTHR43155">
    <property type="entry name" value="CYCLIC DI-GMP PHOSPHODIESTERASE PA4108-RELATED"/>
    <property type="match status" value="1"/>
</dbReference>
<dbReference type="SUPFAM" id="SSF109604">
    <property type="entry name" value="HD-domain/PDEase-like"/>
    <property type="match status" value="1"/>
</dbReference>
<dbReference type="PROSITE" id="PS51832">
    <property type="entry name" value="HD_GYP"/>
    <property type="match status" value="1"/>
</dbReference>
<accession>C2KU41</accession>
<feature type="domain" description="HD-GYP" evidence="2">
    <location>
        <begin position="132"/>
        <end position="328"/>
    </location>
</feature>
<evidence type="ECO:0000259" key="2">
    <source>
        <dbReference type="PROSITE" id="PS51832"/>
    </source>
</evidence>
<proteinExistence type="predicted"/>
<dbReference type="eggNOG" id="COG2206">
    <property type="taxonomic scope" value="Bacteria"/>
</dbReference>
<protein>
    <submittedName>
        <fullName evidence="3">HDIG domain protein</fullName>
    </submittedName>
</protein>
<dbReference type="Gene3D" id="1.10.3210.10">
    <property type="entry name" value="Hypothetical protein af1432"/>
    <property type="match status" value="1"/>
</dbReference>
<dbReference type="Proteomes" id="UP000004121">
    <property type="component" value="Unassembled WGS sequence"/>
</dbReference>
<evidence type="ECO:0000313" key="4">
    <source>
        <dbReference type="Proteomes" id="UP000004121"/>
    </source>
</evidence>
<dbReference type="SMART" id="SM00471">
    <property type="entry name" value="HDc"/>
    <property type="match status" value="1"/>
</dbReference>
<dbReference type="NCBIfam" id="TIGR00277">
    <property type="entry name" value="HDIG"/>
    <property type="match status" value="1"/>
</dbReference>
<dbReference type="CDD" id="cd00077">
    <property type="entry name" value="HDc"/>
    <property type="match status" value="1"/>
</dbReference>
<dbReference type="Pfam" id="PF13487">
    <property type="entry name" value="HD_5"/>
    <property type="match status" value="1"/>
</dbReference>
<comment type="caution">
    <text evidence="3">The sequence shown here is derived from an EMBL/GenBank/DDBJ whole genome shotgun (WGS) entry which is preliminary data.</text>
</comment>
<dbReference type="PROSITE" id="PS51831">
    <property type="entry name" value="HD"/>
    <property type="match status" value="1"/>
</dbReference>
<dbReference type="STRING" id="585501.HMPREF6123_0010"/>
<evidence type="ECO:0000313" key="3">
    <source>
        <dbReference type="EMBL" id="EEJ52713.1"/>
    </source>
</evidence>